<dbReference type="VEuPathDB" id="FungiDB:AB675_5247"/>
<reference evidence="2 3" key="1">
    <citation type="submission" date="2015-06" db="EMBL/GenBank/DDBJ databases">
        <title>Draft genome of the ant-associated black yeast Phialophora attae CBS 131958.</title>
        <authorList>
            <person name="Moreno L.F."/>
            <person name="Stielow B.J."/>
            <person name="de Hoog S."/>
            <person name="Vicente V.A."/>
            <person name="Weiss V.A."/>
            <person name="de Vries M."/>
            <person name="Cruz L.M."/>
            <person name="Souza E.M."/>
        </authorList>
    </citation>
    <scope>NUCLEOTIDE SEQUENCE [LARGE SCALE GENOMIC DNA]</scope>
    <source>
        <strain evidence="2 3">CBS 131958</strain>
    </source>
</reference>
<evidence type="ECO:0000313" key="3">
    <source>
        <dbReference type="Proteomes" id="UP000038010"/>
    </source>
</evidence>
<evidence type="ECO:0000313" key="2">
    <source>
        <dbReference type="EMBL" id="KPI39308.1"/>
    </source>
</evidence>
<dbReference type="Proteomes" id="UP000038010">
    <property type="component" value="Unassembled WGS sequence"/>
</dbReference>
<dbReference type="EMBL" id="LFJN01000015">
    <property type="protein sequence ID" value="KPI39308.1"/>
    <property type="molecule type" value="Genomic_DNA"/>
</dbReference>
<gene>
    <name evidence="2" type="ORF">AB675_5247</name>
</gene>
<evidence type="ECO:0000256" key="1">
    <source>
        <dbReference type="SAM" id="SignalP"/>
    </source>
</evidence>
<comment type="caution">
    <text evidence="2">The sequence shown here is derived from an EMBL/GenBank/DDBJ whole genome shotgun (WGS) entry which is preliminary data.</text>
</comment>
<dbReference type="GeneID" id="28737324"/>
<sequence length="227" mass="24516">MARLQALMLALPILLLFVLSSHAQKEGSCFGGPIFNSASSNSGATGLPTTQDIPTHVLIDEVAGRIGVEYTNPGGAVAIYKGFHIEGSHFSLTHCACTMCPVALIDRDVHTTKIKIMTETEVRLEFAELLKAYASAATLSNPDLAEELERRWKLDAGAILTILNFGSNSKVTLAELHEQLPFDIDSASKAQWQGCLLSAQGNGLEERILRNADILGKFEGYKDSVLT</sequence>
<feature type="signal peptide" evidence="1">
    <location>
        <begin position="1"/>
        <end position="23"/>
    </location>
</feature>
<organism evidence="2 3">
    <name type="scientific">Cyphellophora attinorum</name>
    <dbReference type="NCBI Taxonomy" id="1664694"/>
    <lineage>
        <taxon>Eukaryota</taxon>
        <taxon>Fungi</taxon>
        <taxon>Dikarya</taxon>
        <taxon>Ascomycota</taxon>
        <taxon>Pezizomycotina</taxon>
        <taxon>Eurotiomycetes</taxon>
        <taxon>Chaetothyriomycetidae</taxon>
        <taxon>Chaetothyriales</taxon>
        <taxon>Cyphellophoraceae</taxon>
        <taxon>Cyphellophora</taxon>
    </lineage>
</organism>
<name>A0A0N0NLL2_9EURO</name>
<feature type="chain" id="PRO_5005856770" evidence="1">
    <location>
        <begin position="24"/>
        <end position="227"/>
    </location>
</feature>
<keyword evidence="3" id="KW-1185">Reference proteome</keyword>
<keyword evidence="1" id="KW-0732">Signal</keyword>
<protein>
    <submittedName>
        <fullName evidence="2">Uncharacterized protein</fullName>
    </submittedName>
</protein>
<proteinExistence type="predicted"/>
<dbReference type="RefSeq" id="XP_017999271.1">
    <property type="nucleotide sequence ID" value="XM_018145444.1"/>
</dbReference>
<dbReference type="AlphaFoldDB" id="A0A0N0NLL2"/>
<accession>A0A0N0NLL2</accession>